<dbReference type="Proteomes" id="UP000823485">
    <property type="component" value="Unassembled WGS sequence"/>
</dbReference>
<comment type="subunit">
    <text evidence="5">Monomer.</text>
</comment>
<dbReference type="EMBL" id="JAFBFH010000042">
    <property type="protein sequence ID" value="MBM7717275.1"/>
    <property type="molecule type" value="Genomic_DNA"/>
</dbReference>
<dbReference type="InterPro" id="IPR001279">
    <property type="entry name" value="Metallo-B-lactamas"/>
</dbReference>
<protein>
    <recommendedName>
        <fullName evidence="6">beta-lactamase</fullName>
        <ecNumber evidence="6">3.5.2.6</ecNumber>
    </recommendedName>
</protein>
<keyword evidence="10" id="KW-0378">Hydrolase</keyword>
<reference evidence="14 15" key="1">
    <citation type="submission" date="2021-01" db="EMBL/GenBank/DDBJ databases">
        <title>Genomic Encyclopedia of Type Strains, Phase IV (KMG-IV): sequencing the most valuable type-strain genomes for metagenomic binning, comparative biology and taxonomic classification.</title>
        <authorList>
            <person name="Goeker M."/>
        </authorList>
    </citation>
    <scope>NUCLEOTIDE SEQUENCE [LARGE SCALE GENOMIC DNA]</scope>
    <source>
        <strain evidence="14 15">DSM 105453</strain>
    </source>
</reference>
<name>A0ABS2RD15_9BACI</name>
<evidence type="ECO:0000313" key="15">
    <source>
        <dbReference type="Proteomes" id="UP000823485"/>
    </source>
</evidence>
<dbReference type="InterPro" id="IPR001018">
    <property type="entry name" value="Beta-lactamase_class-B_CS"/>
</dbReference>
<keyword evidence="11" id="KW-0862">Zinc</keyword>
<evidence type="ECO:0000256" key="5">
    <source>
        <dbReference type="ARBA" id="ARBA00011245"/>
    </source>
</evidence>
<evidence type="ECO:0000313" key="14">
    <source>
        <dbReference type="EMBL" id="MBM7717275.1"/>
    </source>
</evidence>
<comment type="caution">
    <text evidence="14">The sequence shown here is derived from an EMBL/GenBank/DDBJ whole genome shotgun (WGS) entry which is preliminary data.</text>
</comment>
<evidence type="ECO:0000256" key="8">
    <source>
        <dbReference type="ARBA" id="ARBA00022729"/>
    </source>
</evidence>
<keyword evidence="12" id="KW-0046">Antibiotic resistance</keyword>
<dbReference type="CDD" id="cd06262">
    <property type="entry name" value="metallo-hydrolase-like_MBL-fold"/>
    <property type="match status" value="1"/>
</dbReference>
<evidence type="ECO:0000256" key="11">
    <source>
        <dbReference type="ARBA" id="ARBA00022833"/>
    </source>
</evidence>
<sequence length="242" mass="27267">MQLTKNVFLVGSGEIGLSNEYDCHVYLVNGDNDALLIDAGVGIDSEKIKENVQKYVPWEKVSRVICTHSHADHSGGATFFQKEGKEVWLSEEEYNWMNDQRDEVEWALRLAKNAGGYPEDYVFTYFEPDHVMNETEMISCGALRLQPIYVRGHSPGMYCFLMKTDEGNVLFASDFVFIHGDIGLLNAPGSDLASYREDIKKLSGLHVDALFSGHRLFLLQNGQAHIQKAIEQLNKVIVPSTF</sequence>
<gene>
    <name evidence="14" type="ORF">JOC94_004300</name>
</gene>
<dbReference type="SUPFAM" id="SSF56281">
    <property type="entry name" value="Metallo-hydrolase/oxidoreductase"/>
    <property type="match status" value="1"/>
</dbReference>
<evidence type="ECO:0000256" key="6">
    <source>
        <dbReference type="ARBA" id="ARBA00012865"/>
    </source>
</evidence>
<evidence type="ECO:0000256" key="4">
    <source>
        <dbReference type="ARBA" id="ARBA00005250"/>
    </source>
</evidence>
<evidence type="ECO:0000259" key="13">
    <source>
        <dbReference type="SMART" id="SM00849"/>
    </source>
</evidence>
<organism evidence="14 15">
    <name type="scientific">Siminovitchia thermophila</name>
    <dbReference type="NCBI Taxonomy" id="1245522"/>
    <lineage>
        <taxon>Bacteria</taxon>
        <taxon>Bacillati</taxon>
        <taxon>Bacillota</taxon>
        <taxon>Bacilli</taxon>
        <taxon>Bacillales</taxon>
        <taxon>Bacillaceae</taxon>
        <taxon>Siminovitchia</taxon>
    </lineage>
</organism>
<evidence type="ECO:0000256" key="3">
    <source>
        <dbReference type="ARBA" id="ARBA00004418"/>
    </source>
</evidence>
<keyword evidence="8" id="KW-0732">Signal</keyword>
<evidence type="ECO:0000256" key="1">
    <source>
        <dbReference type="ARBA" id="ARBA00001526"/>
    </source>
</evidence>
<evidence type="ECO:0000256" key="2">
    <source>
        <dbReference type="ARBA" id="ARBA00001947"/>
    </source>
</evidence>
<evidence type="ECO:0000256" key="9">
    <source>
        <dbReference type="ARBA" id="ARBA00022764"/>
    </source>
</evidence>
<comment type="catalytic activity">
    <reaction evidence="1">
        <text>a beta-lactam + H2O = a substituted beta-amino acid</text>
        <dbReference type="Rhea" id="RHEA:20401"/>
        <dbReference type="ChEBI" id="CHEBI:15377"/>
        <dbReference type="ChEBI" id="CHEBI:35627"/>
        <dbReference type="ChEBI" id="CHEBI:140347"/>
        <dbReference type="EC" id="3.5.2.6"/>
    </reaction>
</comment>
<keyword evidence="7" id="KW-0479">Metal-binding</keyword>
<dbReference type="InterPro" id="IPR036866">
    <property type="entry name" value="RibonucZ/Hydroxyglut_hydro"/>
</dbReference>
<dbReference type="EC" id="3.5.2.6" evidence="6"/>
<proteinExistence type="inferred from homology"/>
<comment type="similarity">
    <text evidence="4">Belongs to the metallo-beta-lactamase superfamily. Class-B beta-lactamase family.</text>
</comment>
<keyword evidence="15" id="KW-1185">Reference proteome</keyword>
<dbReference type="InterPro" id="IPR050855">
    <property type="entry name" value="NDM-1-like"/>
</dbReference>
<evidence type="ECO:0000256" key="12">
    <source>
        <dbReference type="ARBA" id="ARBA00023251"/>
    </source>
</evidence>
<comment type="subcellular location">
    <subcellularLocation>
        <location evidence="3">Periplasm</location>
    </subcellularLocation>
</comment>
<dbReference type="SMART" id="SM00849">
    <property type="entry name" value="Lactamase_B"/>
    <property type="match status" value="1"/>
</dbReference>
<dbReference type="RefSeq" id="WP_205180269.1">
    <property type="nucleotide sequence ID" value="NZ_JAFBFH010000042.1"/>
</dbReference>
<dbReference type="PANTHER" id="PTHR42951:SF4">
    <property type="entry name" value="ACYL-COENZYME A THIOESTERASE MBLAC2"/>
    <property type="match status" value="1"/>
</dbReference>
<keyword evidence="9" id="KW-0574">Periplasm</keyword>
<accession>A0ABS2RD15</accession>
<comment type="cofactor">
    <cofactor evidence="2">
        <name>Zn(2+)</name>
        <dbReference type="ChEBI" id="CHEBI:29105"/>
    </cofactor>
</comment>
<dbReference type="Pfam" id="PF00753">
    <property type="entry name" value="Lactamase_B"/>
    <property type="match status" value="1"/>
</dbReference>
<evidence type="ECO:0000256" key="10">
    <source>
        <dbReference type="ARBA" id="ARBA00022801"/>
    </source>
</evidence>
<dbReference type="PROSITE" id="PS00743">
    <property type="entry name" value="BETA_LACTAMASE_B_1"/>
    <property type="match status" value="1"/>
</dbReference>
<feature type="domain" description="Metallo-beta-lactamase" evidence="13">
    <location>
        <begin position="22"/>
        <end position="214"/>
    </location>
</feature>
<dbReference type="Gene3D" id="3.60.15.10">
    <property type="entry name" value="Ribonuclease Z/Hydroxyacylglutathione hydrolase-like"/>
    <property type="match status" value="1"/>
</dbReference>
<dbReference type="PANTHER" id="PTHR42951">
    <property type="entry name" value="METALLO-BETA-LACTAMASE DOMAIN-CONTAINING"/>
    <property type="match status" value="1"/>
</dbReference>
<evidence type="ECO:0000256" key="7">
    <source>
        <dbReference type="ARBA" id="ARBA00022723"/>
    </source>
</evidence>